<dbReference type="EMBL" id="ADLN01000084">
    <property type="protein sequence ID" value="EHI58795.1"/>
    <property type="molecule type" value="Genomic_DNA"/>
</dbReference>
<dbReference type="Proteomes" id="UP000005384">
    <property type="component" value="Unassembled WGS sequence"/>
</dbReference>
<evidence type="ECO:0000256" key="1">
    <source>
        <dbReference type="ARBA" id="ARBA00023015"/>
    </source>
</evidence>
<dbReference type="CDD" id="cd07377">
    <property type="entry name" value="WHTH_GntR"/>
    <property type="match status" value="1"/>
</dbReference>
<accession>G5II59</accession>
<dbReference type="FunFam" id="1.10.10.10:FF:000079">
    <property type="entry name" value="GntR family transcriptional regulator"/>
    <property type="match status" value="1"/>
</dbReference>
<proteinExistence type="predicted"/>
<keyword evidence="1" id="KW-0805">Transcription regulation</keyword>
<dbReference type="Gene3D" id="1.10.10.10">
    <property type="entry name" value="Winged helix-like DNA-binding domain superfamily/Winged helix DNA-binding domain"/>
    <property type="match status" value="1"/>
</dbReference>
<dbReference type="PANTHER" id="PTHR44846">
    <property type="entry name" value="MANNOSYL-D-GLYCERATE TRANSPORT/METABOLISM SYSTEM REPRESSOR MNGR-RELATED"/>
    <property type="match status" value="1"/>
</dbReference>
<dbReference type="InterPro" id="IPR036390">
    <property type="entry name" value="WH_DNA-bd_sf"/>
</dbReference>
<dbReference type="Gene3D" id="3.40.1410.10">
    <property type="entry name" value="Chorismate lyase-like"/>
    <property type="match status" value="1"/>
</dbReference>
<dbReference type="InterPro" id="IPR036388">
    <property type="entry name" value="WH-like_DNA-bd_sf"/>
</dbReference>
<name>G5II59_9FIRM</name>
<dbReference type="SMART" id="SM00345">
    <property type="entry name" value="HTH_GNTR"/>
    <property type="match status" value="1"/>
</dbReference>
<dbReference type="OrthoDB" id="457376at2"/>
<dbReference type="Pfam" id="PF07702">
    <property type="entry name" value="UTRA"/>
    <property type="match status" value="1"/>
</dbReference>
<dbReference type="RefSeq" id="WP_006781166.1">
    <property type="nucleotide sequence ID" value="NZ_CP040506.1"/>
</dbReference>
<feature type="domain" description="HTH gntR-type" evidence="4">
    <location>
        <begin position="15"/>
        <end position="83"/>
    </location>
</feature>
<dbReference type="PATRIC" id="fig|742737.3.peg.3163"/>
<keyword evidence="2" id="KW-0238">DNA-binding</keyword>
<dbReference type="GO" id="GO:0045892">
    <property type="term" value="P:negative regulation of DNA-templated transcription"/>
    <property type="evidence" value="ECO:0007669"/>
    <property type="project" value="TreeGrafter"/>
</dbReference>
<dbReference type="GO" id="GO:0003677">
    <property type="term" value="F:DNA binding"/>
    <property type="evidence" value="ECO:0007669"/>
    <property type="project" value="UniProtKB-KW"/>
</dbReference>
<dbReference type="GO" id="GO:0003700">
    <property type="term" value="F:DNA-binding transcription factor activity"/>
    <property type="evidence" value="ECO:0007669"/>
    <property type="project" value="InterPro"/>
</dbReference>
<organism evidence="5 6">
    <name type="scientific">Hungatella hathewayi WAL-18680</name>
    <dbReference type="NCBI Taxonomy" id="742737"/>
    <lineage>
        <taxon>Bacteria</taxon>
        <taxon>Bacillati</taxon>
        <taxon>Bacillota</taxon>
        <taxon>Clostridia</taxon>
        <taxon>Lachnospirales</taxon>
        <taxon>Lachnospiraceae</taxon>
        <taxon>Hungatella</taxon>
    </lineage>
</organism>
<dbReference type="PROSITE" id="PS50949">
    <property type="entry name" value="HTH_GNTR"/>
    <property type="match status" value="1"/>
</dbReference>
<sequence>MNTSTNHKVDRHSSMPVYQQIASDILARISQEEWCIGDKLPSEGELSEEYSASRVTIRQALAKLESEGLIDKQRGKGTFVKSNPGIVIQDLFIPQVGIKKKSDIVAADIKLSVTTSVSAQILNHLAIEPGTPVVYLERLFLRKGRAIGVNRAWFPEAMVPGMAKERLVNDSITDTLQQRYGIEFSSIENYIEAISMDGVMAHMLNANALSLALKISSIYMNQEGKPVEYAVTVWNGSDTQFHVVLSSKQEMGK</sequence>
<dbReference type="InterPro" id="IPR028978">
    <property type="entry name" value="Chorismate_lyase_/UTRA_dom_sf"/>
</dbReference>
<evidence type="ECO:0000313" key="5">
    <source>
        <dbReference type="EMBL" id="EHI58795.1"/>
    </source>
</evidence>
<dbReference type="HOGENOM" id="CLU_063236_2_2_9"/>
<dbReference type="AlphaFoldDB" id="G5II59"/>
<evidence type="ECO:0000259" key="4">
    <source>
        <dbReference type="PROSITE" id="PS50949"/>
    </source>
</evidence>
<gene>
    <name evidence="5" type="ORF">HMPREF9473_03187</name>
</gene>
<keyword evidence="3" id="KW-0804">Transcription</keyword>
<dbReference type="PANTHER" id="PTHR44846:SF1">
    <property type="entry name" value="MANNOSYL-D-GLYCERATE TRANSPORT_METABOLISM SYSTEM REPRESSOR MNGR-RELATED"/>
    <property type="match status" value="1"/>
</dbReference>
<reference evidence="5 6" key="1">
    <citation type="submission" date="2011-08" db="EMBL/GenBank/DDBJ databases">
        <title>The Genome Sequence of Clostridium hathewayi WAL-18680.</title>
        <authorList>
            <consortium name="The Broad Institute Genome Sequencing Platform"/>
            <person name="Earl A."/>
            <person name="Ward D."/>
            <person name="Feldgarden M."/>
            <person name="Gevers D."/>
            <person name="Finegold S.M."/>
            <person name="Summanen P.H."/>
            <person name="Molitoris D.R."/>
            <person name="Song M."/>
            <person name="Daigneault M."/>
            <person name="Allen-Vercoe E."/>
            <person name="Young S.K."/>
            <person name="Zeng Q."/>
            <person name="Gargeya S."/>
            <person name="Fitzgerald M."/>
            <person name="Haas B."/>
            <person name="Abouelleil A."/>
            <person name="Alvarado L."/>
            <person name="Arachchi H.M."/>
            <person name="Berlin A."/>
            <person name="Brown A."/>
            <person name="Chapman S.B."/>
            <person name="Chen Z."/>
            <person name="Dunbar C."/>
            <person name="Freedman E."/>
            <person name="Gearin G."/>
            <person name="Gellesch M."/>
            <person name="Goldberg J."/>
            <person name="Griggs A."/>
            <person name="Gujja S."/>
            <person name="Heiman D."/>
            <person name="Howarth C."/>
            <person name="Larson L."/>
            <person name="Lui A."/>
            <person name="MacDonald P.J.P."/>
            <person name="Montmayeur A."/>
            <person name="Murphy C."/>
            <person name="Neiman D."/>
            <person name="Pearson M."/>
            <person name="Priest M."/>
            <person name="Roberts A."/>
            <person name="Saif S."/>
            <person name="Shea T."/>
            <person name="Shenoy N."/>
            <person name="Sisk P."/>
            <person name="Stolte C."/>
            <person name="Sykes S."/>
            <person name="Wortman J."/>
            <person name="Nusbaum C."/>
            <person name="Birren B."/>
        </authorList>
    </citation>
    <scope>NUCLEOTIDE SEQUENCE [LARGE SCALE GENOMIC DNA]</scope>
    <source>
        <strain evidence="5 6">WAL-18680</strain>
    </source>
</reference>
<evidence type="ECO:0000256" key="3">
    <source>
        <dbReference type="ARBA" id="ARBA00023163"/>
    </source>
</evidence>
<dbReference type="InterPro" id="IPR011663">
    <property type="entry name" value="UTRA"/>
</dbReference>
<comment type="caution">
    <text evidence="5">The sequence shown here is derived from an EMBL/GenBank/DDBJ whole genome shotgun (WGS) entry which is preliminary data.</text>
</comment>
<keyword evidence="6" id="KW-1185">Reference proteome</keyword>
<dbReference type="SUPFAM" id="SSF64288">
    <property type="entry name" value="Chorismate lyase-like"/>
    <property type="match status" value="1"/>
</dbReference>
<dbReference type="Pfam" id="PF00392">
    <property type="entry name" value="GntR"/>
    <property type="match status" value="1"/>
</dbReference>
<dbReference type="InterPro" id="IPR000524">
    <property type="entry name" value="Tscrpt_reg_HTH_GntR"/>
</dbReference>
<dbReference type="PRINTS" id="PR00035">
    <property type="entry name" value="HTHGNTR"/>
</dbReference>
<evidence type="ECO:0000256" key="2">
    <source>
        <dbReference type="ARBA" id="ARBA00023125"/>
    </source>
</evidence>
<dbReference type="SMART" id="SM00866">
    <property type="entry name" value="UTRA"/>
    <property type="match status" value="1"/>
</dbReference>
<dbReference type="SUPFAM" id="SSF46785">
    <property type="entry name" value="Winged helix' DNA-binding domain"/>
    <property type="match status" value="1"/>
</dbReference>
<evidence type="ECO:0000313" key="6">
    <source>
        <dbReference type="Proteomes" id="UP000005384"/>
    </source>
</evidence>
<protein>
    <recommendedName>
        <fullName evidence="4">HTH gntR-type domain-containing protein</fullName>
    </recommendedName>
</protein>
<dbReference type="InterPro" id="IPR050679">
    <property type="entry name" value="Bact_HTH_transcr_reg"/>
</dbReference>